<keyword evidence="1" id="KW-0472">Membrane</keyword>
<keyword evidence="1" id="KW-0812">Transmembrane</keyword>
<evidence type="ECO:0000313" key="2">
    <source>
        <dbReference type="EMBL" id="CAE7460630.1"/>
    </source>
</evidence>
<organism evidence="2 3">
    <name type="scientific">Symbiodinium natans</name>
    <dbReference type="NCBI Taxonomy" id="878477"/>
    <lineage>
        <taxon>Eukaryota</taxon>
        <taxon>Sar</taxon>
        <taxon>Alveolata</taxon>
        <taxon>Dinophyceae</taxon>
        <taxon>Suessiales</taxon>
        <taxon>Symbiodiniaceae</taxon>
        <taxon>Symbiodinium</taxon>
    </lineage>
</organism>
<feature type="transmembrane region" description="Helical" evidence="1">
    <location>
        <begin position="63"/>
        <end position="81"/>
    </location>
</feature>
<name>A0A812RYL9_9DINO</name>
<proteinExistence type="predicted"/>
<dbReference type="Proteomes" id="UP000604046">
    <property type="component" value="Unassembled WGS sequence"/>
</dbReference>
<keyword evidence="3" id="KW-1185">Reference proteome</keyword>
<keyword evidence="1" id="KW-1133">Transmembrane helix</keyword>
<feature type="transmembrane region" description="Helical" evidence="1">
    <location>
        <begin position="31"/>
        <end position="51"/>
    </location>
</feature>
<dbReference type="EMBL" id="CAJNDS010002401">
    <property type="protein sequence ID" value="CAE7460630.1"/>
    <property type="molecule type" value="Genomic_DNA"/>
</dbReference>
<sequence>MESVLLWSNVVIYGFDPVSRLLTAFTNFRRLGWLIAVFVLAAAVVLVAAWVKPTEATPGLFGWPWVVPLANVVFAASFGYARTMAFLILKELQAP</sequence>
<accession>A0A812RYL9</accession>
<protein>
    <submittedName>
        <fullName evidence="2">Uncharacterized protein</fullName>
    </submittedName>
</protein>
<dbReference type="OrthoDB" id="9995836at2759"/>
<reference evidence="2" key="1">
    <citation type="submission" date="2021-02" db="EMBL/GenBank/DDBJ databases">
        <authorList>
            <person name="Dougan E. K."/>
            <person name="Rhodes N."/>
            <person name="Thang M."/>
            <person name="Chan C."/>
        </authorList>
    </citation>
    <scope>NUCLEOTIDE SEQUENCE</scope>
</reference>
<evidence type="ECO:0000256" key="1">
    <source>
        <dbReference type="SAM" id="Phobius"/>
    </source>
</evidence>
<dbReference type="AlphaFoldDB" id="A0A812RYL9"/>
<comment type="caution">
    <text evidence="2">The sequence shown here is derived from an EMBL/GenBank/DDBJ whole genome shotgun (WGS) entry which is preliminary data.</text>
</comment>
<gene>
    <name evidence="2" type="ORF">SNAT2548_LOCUS25572</name>
</gene>
<evidence type="ECO:0000313" key="3">
    <source>
        <dbReference type="Proteomes" id="UP000604046"/>
    </source>
</evidence>